<feature type="region of interest" description="Disordered" evidence="1">
    <location>
        <begin position="226"/>
        <end position="273"/>
    </location>
</feature>
<dbReference type="AlphaFoldDB" id="A0A1G9ZNI3"/>
<reference evidence="3" key="1">
    <citation type="submission" date="2016-10" db="EMBL/GenBank/DDBJ databases">
        <authorList>
            <person name="Varghese N."/>
            <person name="Submissions S."/>
        </authorList>
    </citation>
    <scope>NUCLEOTIDE SEQUENCE [LARGE SCALE GENOMIC DNA]</scope>
    <source>
        <strain evidence="3">CGMCC 4.7042</strain>
    </source>
</reference>
<protein>
    <submittedName>
        <fullName evidence="2">Uncharacterized protein</fullName>
    </submittedName>
</protein>
<gene>
    <name evidence="2" type="ORF">SAMN05444921_12214</name>
</gene>
<proteinExistence type="predicted"/>
<evidence type="ECO:0000256" key="1">
    <source>
        <dbReference type="SAM" id="MobiDB-lite"/>
    </source>
</evidence>
<organism evidence="2 3">
    <name type="scientific">Streptomyces wuyuanensis</name>
    <dbReference type="NCBI Taxonomy" id="1196353"/>
    <lineage>
        <taxon>Bacteria</taxon>
        <taxon>Bacillati</taxon>
        <taxon>Actinomycetota</taxon>
        <taxon>Actinomycetes</taxon>
        <taxon>Kitasatosporales</taxon>
        <taxon>Streptomycetaceae</taxon>
        <taxon>Streptomyces</taxon>
    </lineage>
</organism>
<sequence>MSKPFTVYRKAVRGSWGKSWWFAWPITERISVGDVLHNVDGHVRRAGTLKDRGVTYEDRAGNPHADVLHDAGGSASVRFKPAGVAVEGFSALAAAELGAAVEFSKSHSALVVYKGLREQAVADEKALAAALVDLTWQTWDDSLLAVTQVISANSGTLLISESSGASVEFRLQAGLGQAPFGIADLAGGASILRHRGVSEKWAGAECTPFFRVVRLRKRWFRSVTEDYGPRQPGRGAQPEPVPPVLIDEARHDPSAVLETAEAEEQHTSDPASE</sequence>
<accession>A0A1G9ZNI3</accession>
<keyword evidence="3" id="KW-1185">Reference proteome</keyword>
<dbReference type="EMBL" id="FNHI01000022">
    <property type="protein sequence ID" value="SDN22675.1"/>
    <property type="molecule type" value="Genomic_DNA"/>
</dbReference>
<dbReference type="OrthoDB" id="4204970at2"/>
<dbReference type="STRING" id="1196353.SAMN05444921_12214"/>
<evidence type="ECO:0000313" key="3">
    <source>
        <dbReference type="Proteomes" id="UP000199063"/>
    </source>
</evidence>
<dbReference type="Proteomes" id="UP000199063">
    <property type="component" value="Unassembled WGS sequence"/>
</dbReference>
<dbReference type="GeneID" id="40832785"/>
<name>A0A1G9ZNI3_9ACTN</name>
<evidence type="ECO:0000313" key="2">
    <source>
        <dbReference type="EMBL" id="SDN22675.1"/>
    </source>
</evidence>
<dbReference type="RefSeq" id="WP_143041553.1">
    <property type="nucleotide sequence ID" value="NZ_FNHI01000022.1"/>
</dbReference>